<dbReference type="Proteomes" id="UP000295560">
    <property type="component" value="Unassembled WGS sequence"/>
</dbReference>
<dbReference type="SUPFAM" id="SSF53720">
    <property type="entry name" value="ALDH-like"/>
    <property type="match status" value="1"/>
</dbReference>
<dbReference type="Pfam" id="PF00171">
    <property type="entry name" value="Aldedh"/>
    <property type="match status" value="1"/>
</dbReference>
<keyword evidence="2 4" id="KW-0560">Oxidoreductase</keyword>
<evidence type="ECO:0000313" key="6">
    <source>
        <dbReference type="EMBL" id="TCK26834.1"/>
    </source>
</evidence>
<name>A0A4R1HVR0_PSEEN</name>
<evidence type="ECO:0000256" key="1">
    <source>
        <dbReference type="ARBA" id="ARBA00009986"/>
    </source>
</evidence>
<dbReference type="InterPro" id="IPR016163">
    <property type="entry name" value="Ald_DH_C"/>
</dbReference>
<reference evidence="6 7" key="1">
    <citation type="submission" date="2019-03" db="EMBL/GenBank/DDBJ databases">
        <title>Sequencing the genomes of 1000 actinobacteria strains.</title>
        <authorList>
            <person name="Klenk H.-P."/>
        </authorList>
    </citation>
    <scope>NUCLEOTIDE SEQUENCE [LARGE SCALE GENOMIC DNA]</scope>
    <source>
        <strain evidence="6 7">DSM 44969</strain>
    </source>
</reference>
<protein>
    <submittedName>
        <fullName evidence="6">Betaine-aldehyde dehydrogenase</fullName>
    </submittedName>
</protein>
<gene>
    <name evidence="6" type="ORF">EV378_2679</name>
</gene>
<dbReference type="PANTHER" id="PTHR42804">
    <property type="entry name" value="ALDEHYDE DEHYDROGENASE"/>
    <property type="match status" value="1"/>
</dbReference>
<sequence>MVATPTVGKDPVVTVTADARTELDRTRFFINGEWVEPRGAETHRAVEAATGEPLGEAALGTDADIDAAVQAARKALDEGPWSRTTVAERVEFMLKFADALDARAESTSKLVSQENGMPITLSSAFNGAAPAGLLRMYAQVIQGVDLEKARPSAQGATIVRREPVGVVGAITPWNYPQALAMFKLAPALATGCTMVLKPSPETALDTYIFADVAQEIGLPPGVLNIVLAGREAGASLVTHPGVDKIAFTGSTRAGREIGAECGRLIRRCTLELGGKSAAIFLDDGDVDTFLAGLPNASFMNNSQTCTTQSRILAPRSRYDEVVDAVASFSQGLQVGNPLDPATTCGPMASAQHLERVLGYIEVGRNSNARLVTGGGRPSDQDRGWFVEPTVFADVDNNDQLAREEVFGPVMAVIPFDSDEDAVRIANDSNYGLGGSVWSADEERALNVARRIRTGTIGINRYDIDLGSPFGGFKDSGIGRELGPEGINNYLEYKSIYAPANQLD</sequence>
<evidence type="ECO:0000313" key="7">
    <source>
        <dbReference type="Proteomes" id="UP000295560"/>
    </source>
</evidence>
<dbReference type="FunFam" id="3.40.605.10:FF:000007">
    <property type="entry name" value="NAD/NADP-dependent betaine aldehyde dehydrogenase"/>
    <property type="match status" value="1"/>
</dbReference>
<dbReference type="InterPro" id="IPR016162">
    <property type="entry name" value="Ald_DH_N"/>
</dbReference>
<dbReference type="InterPro" id="IPR015590">
    <property type="entry name" value="Aldehyde_DH_dom"/>
</dbReference>
<evidence type="ECO:0000256" key="3">
    <source>
        <dbReference type="PROSITE-ProRule" id="PRU10007"/>
    </source>
</evidence>
<evidence type="ECO:0000256" key="4">
    <source>
        <dbReference type="RuleBase" id="RU003345"/>
    </source>
</evidence>
<organism evidence="6 7">
    <name type="scientific">Pseudonocardia endophytica</name>
    <dbReference type="NCBI Taxonomy" id="401976"/>
    <lineage>
        <taxon>Bacteria</taxon>
        <taxon>Bacillati</taxon>
        <taxon>Actinomycetota</taxon>
        <taxon>Actinomycetes</taxon>
        <taxon>Pseudonocardiales</taxon>
        <taxon>Pseudonocardiaceae</taxon>
        <taxon>Pseudonocardia</taxon>
    </lineage>
</organism>
<dbReference type="PANTHER" id="PTHR42804:SF1">
    <property type="entry name" value="ALDEHYDE DEHYDROGENASE-RELATED"/>
    <property type="match status" value="1"/>
</dbReference>
<proteinExistence type="inferred from homology"/>
<comment type="caution">
    <text evidence="6">The sequence shown here is derived from an EMBL/GenBank/DDBJ whole genome shotgun (WGS) entry which is preliminary data.</text>
</comment>
<dbReference type="Gene3D" id="3.40.309.10">
    <property type="entry name" value="Aldehyde Dehydrogenase, Chain A, domain 2"/>
    <property type="match status" value="1"/>
</dbReference>
<feature type="domain" description="Aldehyde dehydrogenase" evidence="5">
    <location>
        <begin position="34"/>
        <end position="495"/>
    </location>
</feature>
<feature type="active site" evidence="3">
    <location>
        <position position="271"/>
    </location>
</feature>
<accession>A0A4R1HVR0</accession>
<evidence type="ECO:0000256" key="2">
    <source>
        <dbReference type="ARBA" id="ARBA00023002"/>
    </source>
</evidence>
<dbReference type="AlphaFoldDB" id="A0A4R1HVR0"/>
<dbReference type="PROSITE" id="PS00687">
    <property type="entry name" value="ALDEHYDE_DEHYDR_GLU"/>
    <property type="match status" value="1"/>
</dbReference>
<keyword evidence="7" id="KW-1185">Reference proteome</keyword>
<dbReference type="EMBL" id="SMFZ01000001">
    <property type="protein sequence ID" value="TCK26834.1"/>
    <property type="molecule type" value="Genomic_DNA"/>
</dbReference>
<dbReference type="FunFam" id="3.40.309.10:FF:000012">
    <property type="entry name" value="Betaine aldehyde dehydrogenase"/>
    <property type="match status" value="1"/>
</dbReference>
<dbReference type="GO" id="GO:0016620">
    <property type="term" value="F:oxidoreductase activity, acting on the aldehyde or oxo group of donors, NAD or NADP as acceptor"/>
    <property type="evidence" value="ECO:0007669"/>
    <property type="project" value="InterPro"/>
</dbReference>
<dbReference type="InterPro" id="IPR016161">
    <property type="entry name" value="Ald_DH/histidinol_DH"/>
</dbReference>
<dbReference type="InterPro" id="IPR029510">
    <property type="entry name" value="Ald_DH_CS_GLU"/>
</dbReference>
<dbReference type="Gene3D" id="3.40.605.10">
    <property type="entry name" value="Aldehyde Dehydrogenase, Chain A, domain 1"/>
    <property type="match status" value="1"/>
</dbReference>
<comment type="similarity">
    <text evidence="1 4">Belongs to the aldehyde dehydrogenase family.</text>
</comment>
<evidence type="ECO:0000259" key="5">
    <source>
        <dbReference type="Pfam" id="PF00171"/>
    </source>
</evidence>
<dbReference type="CDD" id="cd07139">
    <property type="entry name" value="ALDH_AldA-Rv0768"/>
    <property type="match status" value="1"/>
</dbReference>